<dbReference type="AlphaFoldDB" id="A0A0E0HVM1"/>
<organism evidence="3">
    <name type="scientific">Oryza nivara</name>
    <name type="common">Indian wild rice</name>
    <name type="synonym">Oryza sativa f. spontanea</name>
    <dbReference type="NCBI Taxonomy" id="4536"/>
    <lineage>
        <taxon>Eukaryota</taxon>
        <taxon>Viridiplantae</taxon>
        <taxon>Streptophyta</taxon>
        <taxon>Embryophyta</taxon>
        <taxon>Tracheophyta</taxon>
        <taxon>Spermatophyta</taxon>
        <taxon>Magnoliopsida</taxon>
        <taxon>Liliopsida</taxon>
        <taxon>Poales</taxon>
        <taxon>Poaceae</taxon>
        <taxon>BOP clade</taxon>
        <taxon>Oryzoideae</taxon>
        <taxon>Oryzeae</taxon>
        <taxon>Oryzinae</taxon>
        <taxon>Oryza</taxon>
    </lineage>
</organism>
<proteinExistence type="predicted"/>
<evidence type="ECO:0000313" key="4">
    <source>
        <dbReference type="Proteomes" id="UP000006591"/>
    </source>
</evidence>
<evidence type="ECO:0000256" key="1">
    <source>
        <dbReference type="SAM" id="MobiDB-lite"/>
    </source>
</evidence>
<feature type="region of interest" description="Disordered" evidence="1">
    <location>
        <begin position="28"/>
        <end position="94"/>
    </location>
</feature>
<sequence length="188" mass="20311">MGWDKPTFRGVWLRGEWDGLVPREEYSSQIRDKSIRQNRPDELVPLGRSTRRLLGDRRRSSAPAPAASSVTAGAPPRPPATTSATAGTPPRLPALTPVAAASEMLGAIPPLIMMLDESGCSSCGDVDAAGSRDLPIQPRRRRWASGLGAPAVVAVLLLPLCLIRLFHAWMQVAQATVVDEYEQSMMMT</sequence>
<keyword evidence="4" id="KW-1185">Reference proteome</keyword>
<name>A0A0E0HVM1_ORYNI</name>
<dbReference type="EnsemblPlants" id="ONIVA06G30650.1">
    <property type="protein sequence ID" value="ONIVA06G30650.1"/>
    <property type="gene ID" value="ONIVA06G30650"/>
</dbReference>
<dbReference type="Proteomes" id="UP000006591">
    <property type="component" value="Chromosome 6"/>
</dbReference>
<protein>
    <submittedName>
        <fullName evidence="3">Uncharacterized protein</fullName>
    </submittedName>
</protein>
<keyword evidence="2" id="KW-0472">Membrane</keyword>
<accession>A0A0E0HVM1</accession>
<keyword evidence="2" id="KW-1133">Transmembrane helix</keyword>
<feature type="compositionally biased region" description="Low complexity" evidence="1">
    <location>
        <begin position="61"/>
        <end position="89"/>
    </location>
</feature>
<evidence type="ECO:0000256" key="2">
    <source>
        <dbReference type="SAM" id="Phobius"/>
    </source>
</evidence>
<feature type="compositionally biased region" description="Basic and acidic residues" evidence="1">
    <location>
        <begin position="28"/>
        <end position="42"/>
    </location>
</feature>
<reference evidence="3" key="1">
    <citation type="submission" date="2015-04" db="UniProtKB">
        <authorList>
            <consortium name="EnsemblPlants"/>
        </authorList>
    </citation>
    <scope>IDENTIFICATION</scope>
    <source>
        <strain evidence="3">SL10</strain>
    </source>
</reference>
<evidence type="ECO:0000313" key="3">
    <source>
        <dbReference type="EnsemblPlants" id="ONIVA06G30650.1"/>
    </source>
</evidence>
<dbReference type="Gramene" id="ONIVA06G30650.1">
    <property type="protein sequence ID" value="ONIVA06G30650.1"/>
    <property type="gene ID" value="ONIVA06G30650"/>
</dbReference>
<dbReference type="HOGENOM" id="CLU_1201445_0_0_1"/>
<keyword evidence="2" id="KW-0812">Transmembrane</keyword>
<reference evidence="3" key="2">
    <citation type="submission" date="2018-04" db="EMBL/GenBank/DDBJ databases">
        <title>OnivRS2 (Oryza nivara Reference Sequence Version 2).</title>
        <authorList>
            <person name="Zhang J."/>
            <person name="Kudrna D."/>
            <person name="Lee S."/>
            <person name="Talag J."/>
            <person name="Rajasekar S."/>
            <person name="Welchert J."/>
            <person name="Hsing Y.-I."/>
            <person name="Wing R.A."/>
        </authorList>
    </citation>
    <scope>NUCLEOTIDE SEQUENCE [LARGE SCALE GENOMIC DNA]</scope>
    <source>
        <strain evidence="3">SL10</strain>
    </source>
</reference>
<feature type="transmembrane region" description="Helical" evidence="2">
    <location>
        <begin position="147"/>
        <end position="166"/>
    </location>
</feature>